<protein>
    <recommendedName>
        <fullName evidence="4">Ycf15</fullName>
    </recommendedName>
</protein>
<evidence type="ECO:0008006" key="4">
    <source>
        <dbReference type="Google" id="ProtNLM"/>
    </source>
</evidence>
<proteinExistence type="predicted"/>
<comment type="caution">
    <text evidence="2">The sequence shown here is derived from an EMBL/GenBank/DDBJ whole genome shotgun (WGS) entry which is preliminary data.</text>
</comment>
<accession>A0AAV4Q1B8</accession>
<dbReference type="EMBL" id="BPLQ01003787">
    <property type="protein sequence ID" value="GIY03225.1"/>
    <property type="molecule type" value="Genomic_DNA"/>
</dbReference>
<sequence length="128" mass="14278">MESIPIAISSLTVGRFYTWLRVEHYFKDDYAQLSCKNGPSTDPLLHVWPSRSHNRNPLSFKKSIVVLSSSITSHRGESSRLITAQEIDPKQISPNSYSGGDNASSTGKIGGDSKRWDRNIRAAKNNQD</sequence>
<dbReference type="AlphaFoldDB" id="A0AAV4Q1B8"/>
<gene>
    <name evidence="2" type="ORF">CDAR_98931</name>
</gene>
<evidence type="ECO:0000313" key="2">
    <source>
        <dbReference type="EMBL" id="GIY03225.1"/>
    </source>
</evidence>
<feature type="compositionally biased region" description="Basic and acidic residues" evidence="1">
    <location>
        <begin position="111"/>
        <end position="120"/>
    </location>
</feature>
<dbReference type="Proteomes" id="UP001054837">
    <property type="component" value="Unassembled WGS sequence"/>
</dbReference>
<feature type="compositionally biased region" description="Polar residues" evidence="1">
    <location>
        <begin position="92"/>
        <end position="107"/>
    </location>
</feature>
<organism evidence="2 3">
    <name type="scientific">Caerostris darwini</name>
    <dbReference type="NCBI Taxonomy" id="1538125"/>
    <lineage>
        <taxon>Eukaryota</taxon>
        <taxon>Metazoa</taxon>
        <taxon>Ecdysozoa</taxon>
        <taxon>Arthropoda</taxon>
        <taxon>Chelicerata</taxon>
        <taxon>Arachnida</taxon>
        <taxon>Araneae</taxon>
        <taxon>Araneomorphae</taxon>
        <taxon>Entelegynae</taxon>
        <taxon>Araneoidea</taxon>
        <taxon>Araneidae</taxon>
        <taxon>Caerostris</taxon>
    </lineage>
</organism>
<feature type="region of interest" description="Disordered" evidence="1">
    <location>
        <begin position="74"/>
        <end position="128"/>
    </location>
</feature>
<evidence type="ECO:0000256" key="1">
    <source>
        <dbReference type="SAM" id="MobiDB-lite"/>
    </source>
</evidence>
<name>A0AAV4Q1B8_9ARAC</name>
<reference evidence="2 3" key="1">
    <citation type="submission" date="2021-06" db="EMBL/GenBank/DDBJ databases">
        <title>Caerostris darwini draft genome.</title>
        <authorList>
            <person name="Kono N."/>
            <person name="Arakawa K."/>
        </authorList>
    </citation>
    <scope>NUCLEOTIDE SEQUENCE [LARGE SCALE GENOMIC DNA]</scope>
</reference>
<keyword evidence="3" id="KW-1185">Reference proteome</keyword>
<evidence type="ECO:0000313" key="3">
    <source>
        <dbReference type="Proteomes" id="UP001054837"/>
    </source>
</evidence>